<reference evidence="16 17" key="1">
    <citation type="submission" date="2018-06" db="EMBL/GenBank/DDBJ databases">
        <authorList>
            <consortium name="Pathogen Informatics"/>
            <person name="Doyle S."/>
        </authorList>
    </citation>
    <scope>NUCLEOTIDE SEQUENCE [LARGE SCALE GENOMIC DNA]</scope>
    <source>
        <strain evidence="16 17">NCTC13336</strain>
    </source>
</reference>
<name>A0A377R308_9NEIS</name>
<feature type="domain" description="Trimeric autotransporter adhesin Trp ring" evidence="15">
    <location>
        <begin position="2029"/>
        <end position="2083"/>
    </location>
</feature>
<dbReference type="InterPro" id="IPR005594">
    <property type="entry name" value="YadA_C"/>
</dbReference>
<dbReference type="OrthoDB" id="1632057at2"/>
<dbReference type="Gene3D" id="2.150.10.10">
    <property type="entry name" value="Serralysin-like metalloprotease, C-terminal"/>
    <property type="match status" value="9"/>
</dbReference>
<feature type="domain" description="Trimeric autotransporter adhesin YadA-like stalk" evidence="13">
    <location>
        <begin position="2672"/>
        <end position="2699"/>
    </location>
</feature>
<dbReference type="SUPFAM" id="SSF54523">
    <property type="entry name" value="Pili subunits"/>
    <property type="match status" value="1"/>
</dbReference>
<proteinExistence type="inferred from homology"/>
<feature type="domain" description="Trimeric autotransporter adhesin YadA-like stalk" evidence="13">
    <location>
        <begin position="3774"/>
        <end position="3816"/>
    </location>
</feature>
<feature type="domain" description="Trimeric autotransporter adhesin YadA-like stalk" evidence="13">
    <location>
        <begin position="1131"/>
        <end position="1152"/>
    </location>
</feature>
<dbReference type="RefSeq" id="WP_115308761.1">
    <property type="nucleotide sequence ID" value="NZ_UGJJ01000002.1"/>
</dbReference>
<feature type="domain" description="Trimeric autotransporter adhesin YadA-like head" evidence="12">
    <location>
        <begin position="773"/>
        <end position="797"/>
    </location>
</feature>
<dbReference type="Gene3D" id="6.10.250.2040">
    <property type="match status" value="1"/>
</dbReference>
<dbReference type="Gene3D" id="2.20.70.140">
    <property type="match status" value="1"/>
</dbReference>
<keyword evidence="4" id="KW-0813">Transport</keyword>
<evidence type="ECO:0000256" key="8">
    <source>
        <dbReference type="ARBA" id="ARBA00022927"/>
    </source>
</evidence>
<dbReference type="CDD" id="cd12820">
    <property type="entry name" value="LbR_YadA-like"/>
    <property type="match status" value="4"/>
</dbReference>
<dbReference type="InterPro" id="IPR024973">
    <property type="entry name" value="ESPR"/>
</dbReference>
<comment type="subcellular location">
    <subcellularLocation>
        <location evidence="2">Cell outer membrane</location>
    </subcellularLocation>
    <subcellularLocation>
        <location evidence="1">Cell surface</location>
    </subcellularLocation>
</comment>
<keyword evidence="5" id="KW-1134">Transmembrane beta strand</keyword>
<feature type="domain" description="Trimeric autotransporter adhesin YadA-like head" evidence="12">
    <location>
        <begin position="289"/>
        <end position="315"/>
    </location>
</feature>
<keyword evidence="17" id="KW-1185">Reference proteome</keyword>
<evidence type="ECO:0000256" key="7">
    <source>
        <dbReference type="ARBA" id="ARBA00022729"/>
    </source>
</evidence>
<dbReference type="InterPro" id="IPR011049">
    <property type="entry name" value="Serralysin-like_metalloprot_C"/>
</dbReference>
<evidence type="ECO:0000256" key="4">
    <source>
        <dbReference type="ARBA" id="ARBA00022448"/>
    </source>
</evidence>
<sequence>MNKIYRTVYNESTNTWTAVAEIAKAHGKSGRSSSSVVGALGFSGSRFAVSAMASAVMMTGAGQTFASAGIYVNDGTDTACAAIWDGNNRTNVYAVVPGAGVYNPDASQSHFPQLPDFQPGGMNPCLSTGTAGANQKAEAKDTQTNRALFYGESTPSGIGNNGATNLSLGGRLDVNSGIIGLGDRGVNGANATNSIRIGTGTTLDNANKKTNALAIGVDVQAAAEHAVAIGSNAKVNPTAPLTTQNTKGVSDASIAIGQTAYAEGLAAVAVGAKTKAIEHAVAIGTETRAEGLSAVAIGSNSKATTTNSVAMGTNSVASGANATALGQATKALGQSTVAVGDGANATDKGWGTAVGNSSTAAYGASAYGHLAKAAGDFGSAFGDSSSASGNNSVAIGKSAAAKADAVIALGLNAGKTSDETTSNTNTRAIMIGSSSGTGAQNINDSILMGLNAGKNLGVATKTGSHNIGLGASALADASGSTNVALATQAGMGASGNNNFFGQVNAGSYVTGSNNVAIGKNALKGAPAAKIAVSDAVVLGTEATADKDKAVALGAGASTATEAKQINTATVGTTTYGGFAGKVGASGYQVSVGAKDAERQIKHVAPGEISATSTDAINGSQLYSVADGLQTQIANISASGGGVHFYHVNGKDTDNNYNNNGATGTKAMAAGINAQAKGASSIAIGNATVEAESTFSGVGTSKTASQGAIAIGDTSYAAGSHALALGQARAEQKDSIALGTNARATAESSTAIGYNAVSSRQNGISIGNGANTAGLNSIAIGGSSATSASGSIALGYGAQATRETINATNVKAVSDAAVSRDQVYALDAASQLDKNNIAATVKGSSGALSIGTQQDTRQIINVAAGTEDSDAVNVAQLKSVANLVRNTTPTKVTPASGSKITAKNIGTVAAPNYEVDLTQDAKTSLGKADTAMQNFKVATVPNKGGTLTAGESVADGDTLTFEAGDNVSINQNGKKITINATGTGGGASKVEAAAGSPVTVGGTGTASDPYKVGVNTVALSNSPTGKVNAPIPADAGKLVTAGEIAKAINGSGFTLKTSAVGGEGEKDAASTPSEIINPGEAVEMIAGKNLKVKQSADGKVIYSTKDAVQFNTVTVGPISIDQANGINAGGKKIANVKAGENDDEAVNLKQLKNNGFNLAVAHSGSGTSADNTPSTATGAADKRIIGDETLILEAGSGINVSQNGGKITITNTGTGGGGATTRYYSVNSGQTAPGSNYANDGAAGKDSLAIGVKAKAVSDNSVAIGSDVTAEGTESLALGNNVITKGTGTTAVGNNTRAMKEGAQAFGQSSVAEGKNSAAVGRYATAKADRASAFGVGNIAAGESSFAGGDQSEANAKDAIAIGTKAKALNEKSVAIGAGANADKDNAVALGAGSLTDSGATKVVDATVNGIKYGGFAGSSTVAAGDQVSVGKVGEERQIKHVAPGEITATSTDAINGSQLYSVANEIGKGFSIKANADAAGVSAADKAIKPGSTLAVEGTGTGAFATDYSTGNIQTQVSSKGTVQIGLKNNLAVTSVTATDSKGNKTVTNGDGVTITPVAAGKSPVSLTSGGLNNGGNTVKGVASALNLYPAGTPRTGLLDLSNLTPDQKASAATAGDLANMGWVVSSDKTTGNLTKTFNGQVKNAGEVEFVGTGAAEVSAQTTTGGKHTITVNVDSQSIADSVAQPVVYTKADGSKAYKRGNKFYDQATGGTEIPAGDVIASMNNAAGSTKAPMTLANVKSNFADTAAAAANPANNDRGALTKDGKGNNAATVSDVLNAGFTVQGNGADKDFVTHGDTVNFADGRGTTAKVESKNGVTKVSFDTPLQYTDAAGKASSGPTNVVSLVGKDAGQPVQLKNVAPGEVSKNSTDAINGGQLYEVANNPLTFAGDTGGNVSRKLGETVNVKGGVSDKAKLSDNNIGVVADGTDKLEVKLAKELTGLTSAGFKDAAGNSTSIGGNGVTITPVAAGKSPVSLTSGGLNNGGNTVKGVASALNLYPAGTPRTGLLDLSNLTPDQKASAATAGDLANMGWVVSSDKTTGNLTKTFNGQVKNAGEVEFVGTGAAEVSAQTTTGGKHTITVNVDSQSIADSVAQPVVYTKADGSKAYKRGNKFYDQATGGTEIPAGDVIASMNNAAGSTKAPMTLANVKSNFADTAAAAANPANNDRGALTKDGKGNNAATVSDVLNAGFTVQGNGADKDFVTHGDTVNFADGRGTTAKVESKNGVTKVSFDTPLQYTDAAGKASSGPTNVVSLVGKDAGQPVQLKNVAPGEVSKNSTDAINGGQLYEVANNPLTFAGDTGSNVSRKLGETVNVKGGVSDKAKLSDNNIGVVADGTDKLEVKLAKELTGLTSAGFKDAAGNSTSIGGNGVTITPVAAGKSPVSLTSGGLNNGGNTVKGVASALNLYPAGTPRTGLLDLSNLTPDQKASAATAGDLANMGWVVSSDKTTGNLTKTFNGQVKNAGEVEFVGTGAAEVSAQTTTGGKHTITVNVDSQSIADSVAQPVVYTKADGSKAYKRGNKFYDQATGGTEIPAGDVIASMNNAAGSTKAPMTLANVKSNFADTAAAAANPANNDRGALTKDGKGNNAATVSDVLNAGFTVQGNGADKDFVTHGDTVNFADGRGTTAKVESKNGVTKVSFDTPLQYTDAAGKASSGPTNVVSLVGKDAGQPVQLKNVAPGEVSKNSTDAINGGQLYEVANNPLTFAGDTGSNVSRKLGETVNVKGGVNDKAKLSDNNIGVVADGTDKLEVKLAKELTGLTSAGFKDAAGNSTSIGGNGVTITPVAAGKSPVSLTSGGLNNGGNTVKGVASALNLYPAGTPRTGLLDLSNLTPDQKASAATAGDLANMGWVVSSDKTTGNLTKTFNGQVKNAGEVEFVGTGAAEVSAQTTTGGKHTITVNVDSQSIADSVAQPVVYTKADGSKAYKRGNKFYDQATGGTEIPAGDVIASMNNAAGSTKAPMTLANVKSNFADTAAAAANPANNDRGALTKDGKGNNAATVSDVLNAGFTVQGNGADKDFVTHGDTVNFADGRGTTAKVESKNGVTKVSFDTPLQYTDAAGKASSGPTNVVSLVGKDAGQPVQLKNVAPGEVSKNSTDAINGGQLYEVANNPLTFAGDTGGNVSRKLGETVNVKGGVSDKAKLSDNNIGVVADGTDKLEVKLAKELTGLTSAGFKDAAGNSTSIGGNGVTITPVGGKSPVSLTSGGLNNGGNRITKVAPGVDDTDAVNVSQLNKAAAKAANKVEAGSNIVVTPTKNTDGSTTYKVATANDLKANSFTAGGVSLSAGGINAGNKAITNVAPGVKNTDAANVGQVKAAKTEVKAGTNIASVVETKGSNGQSIYTVNADGASVSAGSTALTVTKGNKNANNVTNYAVDLSQKTKDDIAKGAAAKDAFDTKGLTFTGDTGTTGVKKLGSQVAVTGDSNITTKADASGVNVALKRDLNVDSVTTGNTTVNNGGVTIKSPAAGNPNNTVNLTANGLSNGGKQITNVASGLNGKTVAQIKAQGNKAPEWNNAATVGDLTQVENNVTNISNNYSKTLGGDSNQYVDNTGKLTNAGKVALKTYNVSGQKEYVNNSVISAIKNMNEQGIKFFHVNDGQTQIDQATNTEDSSASGRYAVAVGYQAKGTGIDAVAMGSQSLASGQNGIAIGKGSQATGVNSIAIGTGNKVSGANSGAFGDPTVITGAGSYSVGNNNTIATDNTFVVGSNVTATKANSVFLGNKSGSFAQTGSTTDSITGVHKAVAGSSNYTYLGANDANVAGVADAKGIVSVGNAGETRQVQGVAAGVISATSTDAINGSQLYYTNQAINQNINNQVVNMGNQLNKKIDDVAADSKAGTAAAMAVAGLPQAYLPGKSMMAIGGSVYRGESGYAVGYSSISDGGNWIIKGTVTGNSRGHVGGTAAVGYQW</sequence>
<evidence type="ECO:0000259" key="15">
    <source>
        <dbReference type="Pfam" id="PF18669"/>
    </source>
</evidence>
<feature type="domain" description="Trimeric autotransporter adhesin YadA-like head" evidence="12">
    <location>
        <begin position="1353"/>
        <end position="1379"/>
    </location>
</feature>
<feature type="domain" description="Trimeric autotransporter adhesin YadA-like head" evidence="12">
    <location>
        <begin position="3650"/>
        <end position="3673"/>
    </location>
</feature>
<feature type="domain" description="Trimeric autotransporter adhesin Trp ring" evidence="15">
    <location>
        <begin position="2845"/>
        <end position="2899"/>
    </location>
</feature>
<feature type="domain" description="Trimeric autotransporter adhesin YadA-like stalk" evidence="13">
    <location>
        <begin position="857"/>
        <end position="890"/>
    </location>
</feature>
<dbReference type="Proteomes" id="UP000254293">
    <property type="component" value="Unassembled WGS sequence"/>
</dbReference>
<dbReference type="Pfam" id="PF13018">
    <property type="entry name" value="ESPR"/>
    <property type="match status" value="1"/>
</dbReference>
<dbReference type="SUPFAM" id="SSF101999">
    <property type="entry name" value="Trimeric adhesin"/>
    <property type="match status" value="8"/>
</dbReference>
<evidence type="ECO:0000256" key="2">
    <source>
        <dbReference type="ARBA" id="ARBA00004442"/>
    </source>
</evidence>
<dbReference type="Gene3D" id="2.20.25.140">
    <property type="match status" value="4"/>
</dbReference>
<dbReference type="Pfam" id="PF18669">
    <property type="entry name" value="Trp_ring"/>
    <property type="match status" value="4"/>
</dbReference>
<feature type="domain" description="Trimeric autotransporter adhesin YadA-like stalk" evidence="13">
    <location>
        <begin position="1437"/>
        <end position="1476"/>
    </location>
</feature>
<dbReference type="InterPro" id="IPR008635">
    <property type="entry name" value="Coiled_stalk_dom"/>
</dbReference>
<feature type="domain" description="Trimeric autotransporter adhesin YadA-like stalk" evidence="13">
    <location>
        <begin position="2264"/>
        <end position="2291"/>
    </location>
</feature>
<dbReference type="InterPro" id="IPR008640">
    <property type="entry name" value="Adhesin_Head_dom"/>
</dbReference>
<dbReference type="GO" id="GO:0009986">
    <property type="term" value="C:cell surface"/>
    <property type="evidence" value="ECO:0007669"/>
    <property type="project" value="UniProtKB-SubCell"/>
</dbReference>
<evidence type="ECO:0000256" key="1">
    <source>
        <dbReference type="ARBA" id="ARBA00004241"/>
    </source>
</evidence>
<dbReference type="InterPro" id="IPR037174">
    <property type="entry name" value="Trimeric_adhesin"/>
</dbReference>
<dbReference type="Pfam" id="PF05662">
    <property type="entry name" value="YadA_stalk"/>
    <property type="match status" value="11"/>
</dbReference>
<keyword evidence="9" id="KW-0472">Membrane</keyword>
<evidence type="ECO:0000256" key="10">
    <source>
        <dbReference type="ARBA" id="ARBA00023237"/>
    </source>
</evidence>
<feature type="domain" description="Trimeric autotransporter adhesin YadA-like head" evidence="12">
    <location>
        <begin position="661"/>
        <end position="685"/>
    </location>
</feature>
<evidence type="ECO:0000256" key="3">
    <source>
        <dbReference type="ARBA" id="ARBA00005848"/>
    </source>
</evidence>
<dbReference type="Gene3D" id="3.30.1300.30">
    <property type="entry name" value="GSPII I/J protein-like"/>
    <property type="match status" value="1"/>
</dbReference>
<comment type="similarity">
    <text evidence="3">Belongs to the autotransporter-2 (AT-2) (TC 1.B.40) family.</text>
</comment>
<feature type="domain" description="Trimeric autotransporter adhesin YadA-like head" evidence="12">
    <location>
        <begin position="1241"/>
        <end position="1265"/>
    </location>
</feature>
<feature type="domain" description="Trimeric autotransporter adhesin YadA-like stalk" evidence="13">
    <location>
        <begin position="3291"/>
        <end position="3324"/>
    </location>
</feature>
<feature type="domain" description="Trimeric autotransporter adhesin Trp ring" evidence="15">
    <location>
        <begin position="1621"/>
        <end position="1675"/>
    </location>
</feature>
<dbReference type="SUPFAM" id="SSF101967">
    <property type="entry name" value="Adhesin YadA, collagen-binding domain"/>
    <property type="match status" value="8"/>
</dbReference>
<dbReference type="InterPro" id="IPR040482">
    <property type="entry name" value="Trp_ring"/>
</dbReference>
<organism evidence="16 17">
    <name type="scientific">Kingella potus</name>
    <dbReference type="NCBI Taxonomy" id="265175"/>
    <lineage>
        <taxon>Bacteria</taxon>
        <taxon>Pseudomonadati</taxon>
        <taxon>Pseudomonadota</taxon>
        <taxon>Betaproteobacteria</taxon>
        <taxon>Neisseriales</taxon>
        <taxon>Neisseriaceae</taxon>
        <taxon>Kingella</taxon>
    </lineage>
</organism>
<feature type="domain" description="Trimeric autotransporter adhesin YadA-like stalk" evidence="13">
    <location>
        <begin position="3080"/>
        <end position="3107"/>
    </location>
</feature>
<feature type="domain" description="Trimeric autotransporter adhesin YadA-like head" evidence="12">
    <location>
        <begin position="730"/>
        <end position="755"/>
    </location>
</feature>
<feature type="domain" description="Trimeric autotransporter adhesin YadA-like head" evidence="12">
    <location>
        <begin position="705"/>
        <end position="726"/>
    </location>
</feature>
<feature type="domain" description="Trimeric autotransporter adhesin YadA-like stalk" evidence="13">
    <location>
        <begin position="1856"/>
        <end position="1883"/>
    </location>
</feature>
<evidence type="ECO:0000259" key="12">
    <source>
        <dbReference type="Pfam" id="PF05658"/>
    </source>
</evidence>
<evidence type="ECO:0000256" key="5">
    <source>
        <dbReference type="ARBA" id="ARBA00022452"/>
    </source>
</evidence>
<dbReference type="GO" id="GO:0009279">
    <property type="term" value="C:cell outer membrane"/>
    <property type="evidence" value="ECO:0007669"/>
    <property type="project" value="UniProtKB-SubCell"/>
</dbReference>
<dbReference type="Gene3D" id="3.90.1780.10">
    <property type="entry name" value="Trimeric adhesin"/>
    <property type="match status" value="9"/>
</dbReference>
<feature type="domain" description="Trimeric autotransporter adhesin YadA-like head" evidence="12">
    <location>
        <begin position="1311"/>
        <end position="1335"/>
    </location>
</feature>
<feature type="domain" description="ESPR" evidence="14">
    <location>
        <begin position="1"/>
        <end position="44"/>
    </location>
</feature>
<keyword evidence="6" id="KW-0812">Transmembrane</keyword>
<protein>
    <submittedName>
        <fullName evidence="16">Adhesin yadA</fullName>
    </submittedName>
</protein>
<feature type="domain" description="Trimeric autotransporter adhesin YadA-like head" evidence="12">
    <location>
        <begin position="1269"/>
        <end position="1295"/>
    </location>
</feature>
<feature type="domain" description="Trimeric autotransporter adhesin Trp ring" evidence="15">
    <location>
        <begin position="2437"/>
        <end position="2491"/>
    </location>
</feature>
<feature type="domain" description="Trimeric autotransporter adhesin YadA-like head" evidence="12">
    <location>
        <begin position="387"/>
        <end position="413"/>
    </location>
</feature>
<evidence type="ECO:0000313" key="17">
    <source>
        <dbReference type="Proteomes" id="UP000254293"/>
    </source>
</evidence>
<feature type="domain" description="Trimeric autotransporter adhesin YadA-like stalk" evidence="13">
    <location>
        <begin position="3209"/>
        <end position="3246"/>
    </location>
</feature>
<feature type="domain" description="Trimeric autotransporter adhesin YadA-like C-terminal membrane anchor" evidence="11">
    <location>
        <begin position="3843"/>
        <end position="3903"/>
    </location>
</feature>
<accession>A0A377R308</accession>
<gene>
    <name evidence="16" type="primary">yadA_2</name>
    <name evidence="16" type="ORF">NCTC13336_01778</name>
</gene>
<feature type="domain" description="Trimeric autotransporter adhesin YadA-like head" evidence="12">
    <location>
        <begin position="209"/>
        <end position="233"/>
    </location>
</feature>
<feature type="domain" description="Trimeric autotransporter adhesin YadA-like head" evidence="12">
    <location>
        <begin position="534"/>
        <end position="556"/>
    </location>
</feature>
<keyword evidence="10" id="KW-0998">Cell outer membrane</keyword>
<evidence type="ECO:0000256" key="6">
    <source>
        <dbReference type="ARBA" id="ARBA00022692"/>
    </source>
</evidence>
<feature type="domain" description="Trimeric autotransporter adhesin YadA-like head" evidence="12">
    <location>
        <begin position="3623"/>
        <end position="3648"/>
    </location>
</feature>
<dbReference type="GO" id="GO:0015031">
    <property type="term" value="P:protein transport"/>
    <property type="evidence" value="ECO:0007669"/>
    <property type="project" value="UniProtKB-KW"/>
</dbReference>
<evidence type="ECO:0000313" key="16">
    <source>
        <dbReference type="EMBL" id="STR02891.1"/>
    </source>
</evidence>
<evidence type="ECO:0000259" key="13">
    <source>
        <dbReference type="Pfam" id="PF05662"/>
    </source>
</evidence>
<dbReference type="EMBL" id="UGJJ01000002">
    <property type="protein sequence ID" value="STR02891.1"/>
    <property type="molecule type" value="Genomic_DNA"/>
</dbReference>
<feature type="domain" description="Trimeric autotransporter adhesin YadA-like stalk" evidence="13">
    <location>
        <begin position="599"/>
        <end position="638"/>
    </location>
</feature>
<feature type="domain" description="Trimeric autotransporter adhesin YadA-like head" evidence="12">
    <location>
        <begin position="252"/>
        <end position="273"/>
    </location>
</feature>
<feature type="domain" description="Trimeric autotransporter adhesin YadA-like head" evidence="12">
    <location>
        <begin position="317"/>
        <end position="343"/>
    </location>
</feature>
<dbReference type="InterPro" id="IPR045584">
    <property type="entry name" value="Pilin-like"/>
</dbReference>
<dbReference type="Gene3D" id="1.20.5.170">
    <property type="match status" value="6"/>
</dbReference>
<evidence type="ECO:0000256" key="9">
    <source>
        <dbReference type="ARBA" id="ARBA00023136"/>
    </source>
</evidence>
<evidence type="ECO:0000259" key="14">
    <source>
        <dbReference type="Pfam" id="PF13018"/>
    </source>
</evidence>
<keyword evidence="7" id="KW-0732">Signal</keyword>
<dbReference type="Pfam" id="PF03895">
    <property type="entry name" value="YadA_anchor"/>
    <property type="match status" value="1"/>
</dbReference>
<evidence type="ECO:0000259" key="11">
    <source>
        <dbReference type="Pfam" id="PF03895"/>
    </source>
</evidence>
<dbReference type="Pfam" id="PF05658">
    <property type="entry name" value="YadA_head"/>
    <property type="match status" value="16"/>
</dbReference>
<keyword evidence="8" id="KW-0653">Protein transport</keyword>